<dbReference type="Gene3D" id="3.40.1350.120">
    <property type="match status" value="1"/>
</dbReference>
<feature type="domain" description="tRNA nuclease CdiA C-terminal" evidence="2">
    <location>
        <begin position="438"/>
        <end position="514"/>
    </location>
</feature>
<dbReference type="Pfam" id="PF06152">
    <property type="entry name" value="Phage_min_cap2"/>
    <property type="match status" value="1"/>
</dbReference>
<proteinExistence type="predicted"/>
<reference evidence="3" key="1">
    <citation type="journal article" date="2021" name="Proc. Natl. Acad. Sci. U.S.A.">
        <title>A Catalog of Tens of Thousands of Viruses from Human Metagenomes Reveals Hidden Associations with Chronic Diseases.</title>
        <authorList>
            <person name="Tisza M.J."/>
            <person name="Buck C.B."/>
        </authorList>
    </citation>
    <scope>NUCLEOTIDE SEQUENCE</scope>
    <source>
        <strain evidence="3">CtMYJ33</strain>
    </source>
</reference>
<evidence type="ECO:0000259" key="2">
    <source>
        <dbReference type="Pfam" id="PF18451"/>
    </source>
</evidence>
<accession>A0A8S5PBA2</accession>
<evidence type="ECO:0000256" key="1">
    <source>
        <dbReference type="SAM" id="Coils"/>
    </source>
</evidence>
<protein>
    <submittedName>
        <fullName evidence="3">Minor capsid protein</fullName>
    </submittedName>
</protein>
<feature type="coiled-coil region" evidence="1">
    <location>
        <begin position="305"/>
        <end position="369"/>
    </location>
</feature>
<sequence length="522" mass="60825">MNDKKINELIKPIIDIYDNLELEIVKDIANRFDNYDILGGTLEWRLKKLTELGTFSNDMVELISEYTNKSKKEILQMLEEAQENTFNIDYLNKAYENGMIKVNPMKVLKSPAFENIISNSYKELNKTFRMINTKALENVNQLYMDIINTAYVEVASGVFDYQSSIKRALNKMAEKGIKCASYERKDGTIVKYSLQGTIKRDVVTAIIQTACKSSMKMCEELEAEYVEVTSHLGARTGDGIHPISNHAHWQGKVYKLKGSDKYDNFYTSTGYGDILGLGGVNCRHNFYPYFPGIDEPSQIQYDEEENKKEYERQQKENRLNRKKQQQKRIKEVAIHNEDKEKIKETNKNIKKIDNEINDINTNYSDITKELFGNATPNSHKVQDRQYFEKDNIKYQVDGKNVVLDYSKKEKEIAEWLENTLGGELYMLPRINNPEGIQTADYLFRGECWDLKEITSKSKQALYHSVYKKKKQSNNFIFDITNSDLTLNNIKQQIGNLYKRKDCTFINKIIIKKKNDSLIYKRK</sequence>
<organism evidence="3">
    <name type="scientific">Siphoviridae sp. ctMYJ33</name>
    <dbReference type="NCBI Taxonomy" id="2825461"/>
    <lineage>
        <taxon>Viruses</taxon>
        <taxon>Duplodnaviria</taxon>
        <taxon>Heunggongvirae</taxon>
        <taxon>Uroviricota</taxon>
        <taxon>Caudoviricetes</taxon>
    </lineage>
</organism>
<keyword evidence="1" id="KW-0175">Coiled coil</keyword>
<name>A0A8S5PBA2_9CAUD</name>
<dbReference type="Pfam" id="PF18451">
    <property type="entry name" value="CdiA_C"/>
    <property type="match status" value="1"/>
</dbReference>
<evidence type="ECO:0000313" key="3">
    <source>
        <dbReference type="EMBL" id="DAE03649.1"/>
    </source>
</evidence>
<dbReference type="InterPro" id="IPR009319">
    <property type="entry name" value="Phage_A118_VSP1"/>
</dbReference>
<dbReference type="InterPro" id="IPR040559">
    <property type="entry name" value="CdiA_C"/>
</dbReference>
<dbReference type="GO" id="GO:0005198">
    <property type="term" value="F:structural molecule activity"/>
    <property type="evidence" value="ECO:0007669"/>
    <property type="project" value="InterPro"/>
</dbReference>
<dbReference type="EMBL" id="BK015370">
    <property type="protein sequence ID" value="DAE03649.1"/>
    <property type="molecule type" value="Genomic_DNA"/>
</dbReference>